<organism evidence="1 2">
    <name type="scientific">Vitis vinifera</name>
    <name type="common">Grape</name>
    <dbReference type="NCBI Taxonomy" id="29760"/>
    <lineage>
        <taxon>Eukaryota</taxon>
        <taxon>Viridiplantae</taxon>
        <taxon>Streptophyta</taxon>
        <taxon>Embryophyta</taxon>
        <taxon>Tracheophyta</taxon>
        <taxon>Spermatophyta</taxon>
        <taxon>Magnoliopsida</taxon>
        <taxon>eudicotyledons</taxon>
        <taxon>Gunneridae</taxon>
        <taxon>Pentapetalae</taxon>
        <taxon>rosids</taxon>
        <taxon>Vitales</taxon>
        <taxon>Vitaceae</taxon>
        <taxon>Viteae</taxon>
        <taxon>Vitis</taxon>
    </lineage>
</organism>
<reference evidence="1 2" key="1">
    <citation type="journal article" date="2018" name="PLoS Genet.">
        <title>Population sequencing reveals clonal diversity and ancestral inbreeding in the grapevine cultivar Chardonnay.</title>
        <authorList>
            <person name="Roach M.J."/>
            <person name="Johnson D.L."/>
            <person name="Bohlmann J."/>
            <person name="van Vuuren H.J."/>
            <person name="Jones S.J."/>
            <person name="Pretorius I.S."/>
            <person name="Schmidt S.A."/>
            <person name="Borneman A.R."/>
        </authorList>
    </citation>
    <scope>NUCLEOTIDE SEQUENCE [LARGE SCALE GENOMIC DNA]</scope>
    <source>
        <strain evidence="2">cv. Chardonnay</strain>
        <tissue evidence="1">Leaf</tissue>
    </source>
</reference>
<proteinExistence type="predicted"/>
<dbReference type="AlphaFoldDB" id="A0A438G1J0"/>
<dbReference type="EMBL" id="QGNW01000684">
    <property type="protein sequence ID" value="RVW66015.1"/>
    <property type="molecule type" value="Genomic_DNA"/>
</dbReference>
<comment type="caution">
    <text evidence="1">The sequence shown here is derived from an EMBL/GenBank/DDBJ whole genome shotgun (WGS) entry which is preliminary data.</text>
</comment>
<name>A0A438G1J0_VITVI</name>
<evidence type="ECO:0000313" key="2">
    <source>
        <dbReference type="Proteomes" id="UP000288805"/>
    </source>
</evidence>
<sequence length="200" mass="21404">MPTLQNLTQYGIGNMSLNFGGNPPHIMASSGGGQNEMGFHIGSNSVGLSAEGVEQWRLQQVQQFPFLGSFEPPTGLYPFQNEDVKASSSVDRNGHLPHMVSGSGVAQLTAVKLLENQGLNLSRQFLDTSEIISIGLEMRGRISLVSTPPPLAIAYNLTFTTLKSNIIDTKLAVCSTESPQLVASSKSENVRSLAEEPISS</sequence>
<gene>
    <name evidence="1" type="ORF">CK203_007360</name>
</gene>
<evidence type="ECO:0000313" key="1">
    <source>
        <dbReference type="EMBL" id="RVW66015.1"/>
    </source>
</evidence>
<dbReference type="Proteomes" id="UP000288805">
    <property type="component" value="Unassembled WGS sequence"/>
</dbReference>
<accession>A0A438G1J0</accession>
<protein>
    <submittedName>
        <fullName evidence="1">Uncharacterized protein</fullName>
    </submittedName>
</protein>